<dbReference type="PANTHER" id="PTHR11941:SF75">
    <property type="entry name" value="ENOYL-COA HYDRATASE_ISOMERASE FAMILY PROTEIN"/>
    <property type="match status" value="1"/>
</dbReference>
<dbReference type="STRING" id="454130.A0A0U5GUD2"/>
<name>A0A0U5GUD2_ASPCI</name>
<reference evidence="2" key="1">
    <citation type="journal article" date="2016" name="Genome Announc.">
        <title>Draft genome sequences of fungus Aspergillus calidoustus.</title>
        <authorList>
            <person name="Horn F."/>
            <person name="Linde J."/>
            <person name="Mattern D.J."/>
            <person name="Walther G."/>
            <person name="Guthke R."/>
            <person name="Scherlach K."/>
            <person name="Martin K."/>
            <person name="Brakhage A.A."/>
            <person name="Petzke L."/>
            <person name="Valiante V."/>
        </authorList>
    </citation>
    <scope>NUCLEOTIDE SEQUENCE [LARGE SCALE GENOMIC DNA]</scope>
    <source>
        <strain evidence="2">SF006504</strain>
    </source>
</reference>
<dbReference type="InterPro" id="IPR001753">
    <property type="entry name" value="Enoyl-CoA_hydra/iso"/>
</dbReference>
<gene>
    <name evidence="1" type="ORF">ASPCAL05645</name>
</gene>
<proteinExistence type="predicted"/>
<dbReference type="GO" id="GO:0006635">
    <property type="term" value="P:fatty acid beta-oxidation"/>
    <property type="evidence" value="ECO:0007669"/>
    <property type="project" value="TreeGrafter"/>
</dbReference>
<dbReference type="Gene3D" id="3.90.226.10">
    <property type="entry name" value="2-enoyl-CoA Hydratase, Chain A, domain 1"/>
    <property type="match status" value="1"/>
</dbReference>
<dbReference type="EMBL" id="CDMC01000004">
    <property type="protein sequence ID" value="CEL04516.1"/>
    <property type="molecule type" value="Genomic_DNA"/>
</dbReference>
<dbReference type="GO" id="GO:0005777">
    <property type="term" value="C:peroxisome"/>
    <property type="evidence" value="ECO:0007669"/>
    <property type="project" value="TreeGrafter"/>
</dbReference>
<dbReference type="Proteomes" id="UP000054771">
    <property type="component" value="Unassembled WGS sequence"/>
</dbReference>
<accession>A0A0U5GUD2</accession>
<dbReference type="Pfam" id="PF00378">
    <property type="entry name" value="ECH_1"/>
    <property type="match status" value="1"/>
</dbReference>
<protein>
    <recommendedName>
        <fullName evidence="3">Enoyl-CoA hydratase/isomerase family protein</fullName>
    </recommendedName>
</protein>
<dbReference type="CDD" id="cd06558">
    <property type="entry name" value="crotonase-like"/>
    <property type="match status" value="1"/>
</dbReference>
<dbReference type="OrthoDB" id="1696280at2759"/>
<keyword evidence="2" id="KW-1185">Reference proteome</keyword>
<evidence type="ECO:0000313" key="1">
    <source>
        <dbReference type="EMBL" id="CEL04516.1"/>
    </source>
</evidence>
<sequence>MSTLFTLPIPNTNGTGNITCTTPGADTPSLQGSPETDVSKIYILTFTSPPDNRLTPSFISTFLLALDILEHRYPRGVVISTSGIGKFYSNGLDLEVVAQTEGFMERWLWVLFRRLVTYPMPTIAHLNGHAFAGGFMLAMYHDYRIMNPKRGFLCLNEIDLGVPLQTPMMDIFRAKLSPTTFRDIVLEGPRVGGSDALQKGIVDGLGGAEEVFGFIAERQLVGKAATGIYGIMKEEMYRTVLGGLDGHKQNLEWRESIEEGKGVLEKEAVKRVEEWEKNEKGKAKL</sequence>
<dbReference type="AlphaFoldDB" id="A0A0U5GUD2"/>
<dbReference type="PANTHER" id="PTHR11941">
    <property type="entry name" value="ENOYL-COA HYDRATASE-RELATED"/>
    <property type="match status" value="1"/>
</dbReference>
<evidence type="ECO:0000313" key="2">
    <source>
        <dbReference type="Proteomes" id="UP000054771"/>
    </source>
</evidence>
<dbReference type="SUPFAM" id="SSF52096">
    <property type="entry name" value="ClpP/crotonase"/>
    <property type="match status" value="1"/>
</dbReference>
<dbReference type="OMA" id="SIVCTNP"/>
<organism evidence="1 2">
    <name type="scientific">Aspergillus calidoustus</name>
    <dbReference type="NCBI Taxonomy" id="454130"/>
    <lineage>
        <taxon>Eukaryota</taxon>
        <taxon>Fungi</taxon>
        <taxon>Dikarya</taxon>
        <taxon>Ascomycota</taxon>
        <taxon>Pezizomycotina</taxon>
        <taxon>Eurotiomycetes</taxon>
        <taxon>Eurotiomycetidae</taxon>
        <taxon>Eurotiales</taxon>
        <taxon>Aspergillaceae</taxon>
        <taxon>Aspergillus</taxon>
        <taxon>Aspergillus subgen. Nidulantes</taxon>
    </lineage>
</organism>
<evidence type="ECO:0008006" key="3">
    <source>
        <dbReference type="Google" id="ProtNLM"/>
    </source>
</evidence>
<dbReference type="InterPro" id="IPR029045">
    <property type="entry name" value="ClpP/crotonase-like_dom_sf"/>
</dbReference>
<dbReference type="GO" id="GO:0004165">
    <property type="term" value="F:delta(3)-delta(2)-enoyl-CoA isomerase activity"/>
    <property type="evidence" value="ECO:0007669"/>
    <property type="project" value="TreeGrafter"/>
</dbReference>